<organism evidence="1 2">
    <name type="scientific">Asanoa hainanensis</name>
    <dbReference type="NCBI Taxonomy" id="560556"/>
    <lineage>
        <taxon>Bacteria</taxon>
        <taxon>Bacillati</taxon>
        <taxon>Actinomycetota</taxon>
        <taxon>Actinomycetes</taxon>
        <taxon>Micromonosporales</taxon>
        <taxon>Micromonosporaceae</taxon>
        <taxon>Asanoa</taxon>
    </lineage>
</organism>
<dbReference type="AlphaFoldDB" id="A0A239JPE9"/>
<proteinExistence type="predicted"/>
<protein>
    <submittedName>
        <fullName evidence="1">Uncharacterized protein</fullName>
    </submittedName>
</protein>
<dbReference type="EMBL" id="FZPH01000003">
    <property type="protein sequence ID" value="SNT07705.1"/>
    <property type="molecule type" value="Genomic_DNA"/>
</dbReference>
<keyword evidence="2" id="KW-1185">Reference proteome</keyword>
<evidence type="ECO:0000313" key="2">
    <source>
        <dbReference type="Proteomes" id="UP000198362"/>
    </source>
</evidence>
<reference evidence="1 2" key="1">
    <citation type="submission" date="2017-06" db="EMBL/GenBank/DDBJ databases">
        <authorList>
            <person name="Kim H.J."/>
            <person name="Triplett B.A."/>
        </authorList>
    </citation>
    <scope>NUCLEOTIDE SEQUENCE [LARGE SCALE GENOMIC DNA]</scope>
    <source>
        <strain evidence="1 2">CGMCC 4.5593</strain>
    </source>
</reference>
<sequence length="131" mass="14265">MAALVDTSDVRIRRRDGATLLLTREDRMDGAAEGAIAAARTLRGVLAQLAPDQALEVLSEEFPWLALLPETDATLFVRDFGKAAQISAELGQWTVLAQALREWKATAAVYANPTLADDLTHPLNERPDPKT</sequence>
<dbReference type="Proteomes" id="UP000198362">
    <property type="component" value="Unassembled WGS sequence"/>
</dbReference>
<evidence type="ECO:0000313" key="1">
    <source>
        <dbReference type="EMBL" id="SNT07705.1"/>
    </source>
</evidence>
<gene>
    <name evidence="1" type="ORF">SAMN05421812_10359</name>
</gene>
<accession>A0A239JPE9</accession>
<name>A0A239JPE9_9ACTN</name>